<dbReference type="Pfam" id="PF13416">
    <property type="entry name" value="SBP_bac_8"/>
    <property type="match status" value="1"/>
</dbReference>
<dbReference type="EMBL" id="JBHUCP010000025">
    <property type="protein sequence ID" value="MFD1533613.1"/>
    <property type="molecule type" value="Genomic_DNA"/>
</dbReference>
<comment type="similarity">
    <text evidence="2">Belongs to the bacterial solute-binding protein 1 family.</text>
</comment>
<dbReference type="PANTHER" id="PTHR43649:SF31">
    <property type="entry name" value="SN-GLYCEROL-3-PHOSPHATE-BINDING PERIPLASMIC PROTEIN UGPB"/>
    <property type="match status" value="1"/>
</dbReference>
<evidence type="ECO:0000313" key="5">
    <source>
        <dbReference type="EMBL" id="MFD1533613.1"/>
    </source>
</evidence>
<gene>
    <name evidence="5" type="ORF">ACFSCY_29740</name>
</gene>
<dbReference type="SUPFAM" id="SSF53850">
    <property type="entry name" value="Periplasmic binding protein-like II"/>
    <property type="match status" value="1"/>
</dbReference>
<keyword evidence="4" id="KW-0732">Signal</keyword>
<proteinExistence type="inferred from homology"/>
<dbReference type="InterPro" id="IPR050490">
    <property type="entry name" value="Bact_solute-bd_prot1"/>
</dbReference>
<dbReference type="Proteomes" id="UP001597145">
    <property type="component" value="Unassembled WGS sequence"/>
</dbReference>
<evidence type="ECO:0000256" key="2">
    <source>
        <dbReference type="ARBA" id="ARBA00008520"/>
    </source>
</evidence>
<evidence type="ECO:0000256" key="3">
    <source>
        <dbReference type="ARBA" id="ARBA00022448"/>
    </source>
</evidence>
<sequence length="544" mass="59997">MDMRLSRRSVLHAGLGIAAGAALGGSLTACGDGGAGVLPPAAGRTVLPDYVPYTAVTPDFPGTEQGVLNGFYHYPATPVRAFPDGPPAEGDPFRFMTIIYNPVPPPVSRNRLWQELNAYLGADLQLEIVPSTDYVTKFSLTIAGGDLPDGMLVRPEAPQKPGLLSALCEDLTPYLSGSAVRRYPYLANLPTMSWRNCVLNGRIYGVPMPRLNSGSAMFYRADFLAARSLNPEPANFAEFLQLCRDLTDPSQTRYACGDPLTTFYFVMEMLGSPKDWREENGRFTWYLEDTDRVRQGLDAMRQLVRAGVMHPDGFSTTGRFKDWFGNGQIAINYDGATAWNDYYRSYRSASPDLRVGAMVAPGFDGGPGVHWAGPSSFSMFSLKKAAPARIEQLLRALDALATPFGTDGYLLRKFGVPGHDFDFRESDPILNRTGTTENTLPAMFATDAPQVLYYPDDPSVVPEQYAWQQKAVSVLISDAAEGLYSAADAARGGPNRDLMFQTLRSYMQERNTWDDVLAGINRWRTVVGDQSRVEYEQAWQQWAV</sequence>
<protein>
    <submittedName>
        <fullName evidence="5">ABC transporter substrate-binding protein</fullName>
    </submittedName>
</protein>
<dbReference type="Gene3D" id="3.40.190.10">
    <property type="entry name" value="Periplasmic binding protein-like II"/>
    <property type="match status" value="1"/>
</dbReference>
<dbReference type="PROSITE" id="PS51318">
    <property type="entry name" value="TAT"/>
    <property type="match status" value="1"/>
</dbReference>
<reference evidence="6" key="1">
    <citation type="journal article" date="2019" name="Int. J. Syst. Evol. Microbiol.">
        <title>The Global Catalogue of Microorganisms (GCM) 10K type strain sequencing project: providing services to taxonomists for standard genome sequencing and annotation.</title>
        <authorList>
            <consortium name="The Broad Institute Genomics Platform"/>
            <consortium name="The Broad Institute Genome Sequencing Center for Infectious Disease"/>
            <person name="Wu L."/>
            <person name="Ma J."/>
        </authorList>
    </citation>
    <scope>NUCLEOTIDE SEQUENCE [LARGE SCALE GENOMIC DNA]</scope>
    <source>
        <strain evidence="6">JCM 12165</strain>
    </source>
</reference>
<comment type="caution">
    <text evidence="5">The sequence shown here is derived from an EMBL/GenBank/DDBJ whole genome shotgun (WGS) entry which is preliminary data.</text>
</comment>
<evidence type="ECO:0000256" key="4">
    <source>
        <dbReference type="ARBA" id="ARBA00022729"/>
    </source>
</evidence>
<keyword evidence="3" id="KW-0813">Transport</keyword>
<keyword evidence="6" id="KW-1185">Reference proteome</keyword>
<evidence type="ECO:0000256" key="1">
    <source>
        <dbReference type="ARBA" id="ARBA00004196"/>
    </source>
</evidence>
<dbReference type="RefSeq" id="WP_343985700.1">
    <property type="nucleotide sequence ID" value="NZ_BAAAJG010000026.1"/>
</dbReference>
<accession>A0ABW4FSR1</accession>
<comment type="subcellular location">
    <subcellularLocation>
        <location evidence="1">Cell envelope</location>
    </subcellularLocation>
</comment>
<dbReference type="InterPro" id="IPR006311">
    <property type="entry name" value="TAT_signal"/>
</dbReference>
<evidence type="ECO:0000313" key="6">
    <source>
        <dbReference type="Proteomes" id="UP001597145"/>
    </source>
</evidence>
<dbReference type="PROSITE" id="PS51257">
    <property type="entry name" value="PROKAR_LIPOPROTEIN"/>
    <property type="match status" value="1"/>
</dbReference>
<dbReference type="PANTHER" id="PTHR43649">
    <property type="entry name" value="ARABINOSE-BINDING PROTEIN-RELATED"/>
    <property type="match status" value="1"/>
</dbReference>
<organism evidence="5 6">
    <name type="scientific">Pseudonocardia aurantiaca</name>
    <dbReference type="NCBI Taxonomy" id="75290"/>
    <lineage>
        <taxon>Bacteria</taxon>
        <taxon>Bacillati</taxon>
        <taxon>Actinomycetota</taxon>
        <taxon>Actinomycetes</taxon>
        <taxon>Pseudonocardiales</taxon>
        <taxon>Pseudonocardiaceae</taxon>
        <taxon>Pseudonocardia</taxon>
    </lineage>
</organism>
<name>A0ABW4FSR1_9PSEU</name>
<dbReference type="InterPro" id="IPR006059">
    <property type="entry name" value="SBP"/>
</dbReference>